<evidence type="ECO:0000256" key="1">
    <source>
        <dbReference type="SAM" id="MobiDB-lite"/>
    </source>
</evidence>
<feature type="region of interest" description="Disordered" evidence="1">
    <location>
        <begin position="108"/>
        <end position="129"/>
    </location>
</feature>
<name>A0A1E4QYK1_9BACI</name>
<dbReference type="AlphaFoldDB" id="A0A1E4QYK1"/>
<sequence length="129" mass="14217">MTQVIGKVGLSKGRVGYFDELTRIHLTISKPEASVLAGMNTANLKRAIRSGILRLVTGSLELEQNKVVKNIHVQEVTKAAKTVVEEKVVTIDEALANANVEEGRTVEPKKIDAANESKITRRKRKTIKQ</sequence>
<dbReference type="Proteomes" id="UP000094784">
    <property type="component" value="Unassembled WGS sequence"/>
</dbReference>
<reference evidence="2 3" key="1">
    <citation type="submission" date="2016-09" db="EMBL/GenBank/DDBJ databases">
        <title>Draft genome sequence of the soil isolate, Lysinibacillus fusiformis M5, a potential hypoxanthine producer.</title>
        <authorList>
            <person name="Gallegos-Monterrosa R."/>
            <person name="Maroti G."/>
            <person name="Balint B."/>
            <person name="Kovacs A.T."/>
        </authorList>
    </citation>
    <scope>NUCLEOTIDE SEQUENCE [LARGE SCALE GENOMIC DNA]</scope>
    <source>
        <strain evidence="2 3">M5</strain>
    </source>
</reference>
<organism evidence="2 3">
    <name type="scientific">Lysinibacillus fusiformis</name>
    <dbReference type="NCBI Taxonomy" id="28031"/>
    <lineage>
        <taxon>Bacteria</taxon>
        <taxon>Bacillati</taxon>
        <taxon>Bacillota</taxon>
        <taxon>Bacilli</taxon>
        <taxon>Bacillales</taxon>
        <taxon>Bacillaceae</taxon>
        <taxon>Lysinibacillus</taxon>
    </lineage>
</organism>
<dbReference type="RefSeq" id="WP_069483500.1">
    <property type="nucleotide sequence ID" value="NZ_KV766183.1"/>
</dbReference>
<proteinExistence type="predicted"/>
<gene>
    <name evidence="2" type="ORF">BG258_23430</name>
</gene>
<evidence type="ECO:0000313" key="3">
    <source>
        <dbReference type="Proteomes" id="UP000094784"/>
    </source>
</evidence>
<comment type="caution">
    <text evidence="2">The sequence shown here is derived from an EMBL/GenBank/DDBJ whole genome shotgun (WGS) entry which is preliminary data.</text>
</comment>
<dbReference type="EMBL" id="MECQ01000008">
    <property type="protein sequence ID" value="ODV53258.1"/>
    <property type="molecule type" value="Genomic_DNA"/>
</dbReference>
<accession>A0A1E4QYK1</accession>
<feature type="compositionally biased region" description="Basic residues" evidence="1">
    <location>
        <begin position="120"/>
        <end position="129"/>
    </location>
</feature>
<evidence type="ECO:0000313" key="2">
    <source>
        <dbReference type="EMBL" id="ODV53258.1"/>
    </source>
</evidence>
<protein>
    <submittedName>
        <fullName evidence="2">Uncharacterized protein</fullName>
    </submittedName>
</protein>
<feature type="compositionally biased region" description="Basic and acidic residues" evidence="1">
    <location>
        <begin position="108"/>
        <end position="119"/>
    </location>
</feature>